<dbReference type="InterPro" id="IPR007693">
    <property type="entry name" value="DNA_helicase_DnaB-like_N"/>
</dbReference>
<name>A0A1F5P225_9BACT</name>
<evidence type="ECO:0000259" key="13">
    <source>
        <dbReference type="PROSITE" id="PS51199"/>
    </source>
</evidence>
<keyword evidence="6 12" id="KW-0347">Helicase</keyword>
<dbReference type="EMBL" id="MFEN01000031">
    <property type="protein sequence ID" value="OGE83977.1"/>
    <property type="molecule type" value="Genomic_DNA"/>
</dbReference>
<evidence type="ECO:0000256" key="7">
    <source>
        <dbReference type="ARBA" id="ARBA00022840"/>
    </source>
</evidence>
<keyword evidence="4 12" id="KW-0547">Nucleotide-binding</keyword>
<organism evidence="14 15">
    <name type="scientific">Candidatus Doudnabacteria bacterium RIFCSPHIGHO2_01_FULL_49_9</name>
    <dbReference type="NCBI Taxonomy" id="1817827"/>
    <lineage>
        <taxon>Bacteria</taxon>
        <taxon>Candidatus Doudnaibacteriota</taxon>
    </lineage>
</organism>
<comment type="similarity">
    <text evidence="1 12">Belongs to the helicase family. DnaB subfamily.</text>
</comment>
<dbReference type="InterPro" id="IPR007694">
    <property type="entry name" value="DNA_helicase_DnaB-like_C"/>
</dbReference>
<dbReference type="InterPro" id="IPR007692">
    <property type="entry name" value="DNA_helicase_DnaB"/>
</dbReference>
<evidence type="ECO:0000256" key="4">
    <source>
        <dbReference type="ARBA" id="ARBA00022741"/>
    </source>
</evidence>
<evidence type="ECO:0000256" key="8">
    <source>
        <dbReference type="ARBA" id="ARBA00023125"/>
    </source>
</evidence>
<comment type="function">
    <text evidence="12">The main replicative DNA helicase, it participates in initiation and elongation during chromosome replication. Travels ahead of the DNA replisome, separating dsDNA into templates for DNA synthesis. A processive ATP-dependent 5'-3' DNA helicase it has DNA-dependent ATPase activity.</text>
</comment>
<dbReference type="InterPro" id="IPR036185">
    <property type="entry name" value="DNA_heli_DnaB-like_N_sf"/>
</dbReference>
<keyword evidence="8 12" id="KW-0238">DNA-binding</keyword>
<dbReference type="GO" id="GO:0005829">
    <property type="term" value="C:cytosol"/>
    <property type="evidence" value="ECO:0007669"/>
    <property type="project" value="TreeGrafter"/>
</dbReference>
<dbReference type="Gene3D" id="1.10.860.10">
    <property type="entry name" value="DNAb Helicase, Chain A"/>
    <property type="match status" value="1"/>
</dbReference>
<protein>
    <recommendedName>
        <fullName evidence="11 12">Replicative DNA helicase</fullName>
        <ecNumber evidence="11 12">5.6.2.3</ecNumber>
    </recommendedName>
</protein>
<dbReference type="SUPFAM" id="SSF48024">
    <property type="entry name" value="N-terminal domain of DnaB helicase"/>
    <property type="match status" value="1"/>
</dbReference>
<evidence type="ECO:0000256" key="11">
    <source>
        <dbReference type="NCBIfam" id="TIGR00665"/>
    </source>
</evidence>
<dbReference type="Proteomes" id="UP000176339">
    <property type="component" value="Unassembled WGS sequence"/>
</dbReference>
<evidence type="ECO:0000256" key="10">
    <source>
        <dbReference type="ARBA" id="ARBA00048954"/>
    </source>
</evidence>
<evidence type="ECO:0000256" key="3">
    <source>
        <dbReference type="ARBA" id="ARBA00022705"/>
    </source>
</evidence>
<dbReference type="GO" id="GO:0005524">
    <property type="term" value="F:ATP binding"/>
    <property type="evidence" value="ECO:0007669"/>
    <property type="project" value="UniProtKB-UniRule"/>
</dbReference>
<gene>
    <name evidence="14" type="ORF">A2846_04215</name>
</gene>
<evidence type="ECO:0000256" key="1">
    <source>
        <dbReference type="ARBA" id="ARBA00008428"/>
    </source>
</evidence>
<dbReference type="EC" id="5.6.2.3" evidence="11 12"/>
<accession>A0A1F5P225</accession>
<dbReference type="GO" id="GO:1990077">
    <property type="term" value="C:primosome complex"/>
    <property type="evidence" value="ECO:0007669"/>
    <property type="project" value="UniProtKB-UniRule"/>
</dbReference>
<comment type="catalytic activity">
    <reaction evidence="10 12">
        <text>ATP + H2O = ADP + phosphate + H(+)</text>
        <dbReference type="Rhea" id="RHEA:13065"/>
        <dbReference type="ChEBI" id="CHEBI:15377"/>
        <dbReference type="ChEBI" id="CHEBI:15378"/>
        <dbReference type="ChEBI" id="CHEBI:30616"/>
        <dbReference type="ChEBI" id="CHEBI:43474"/>
        <dbReference type="ChEBI" id="CHEBI:456216"/>
        <dbReference type="EC" id="5.6.2.3"/>
    </reaction>
</comment>
<reference evidence="14 15" key="1">
    <citation type="journal article" date="2016" name="Nat. Commun.">
        <title>Thousands of microbial genomes shed light on interconnected biogeochemical processes in an aquifer system.</title>
        <authorList>
            <person name="Anantharaman K."/>
            <person name="Brown C.T."/>
            <person name="Hug L.A."/>
            <person name="Sharon I."/>
            <person name="Castelle C.J."/>
            <person name="Probst A.J."/>
            <person name="Thomas B.C."/>
            <person name="Singh A."/>
            <person name="Wilkins M.J."/>
            <person name="Karaoz U."/>
            <person name="Brodie E.L."/>
            <person name="Williams K.H."/>
            <person name="Hubbard S.S."/>
            <person name="Banfield J.F."/>
        </authorList>
    </citation>
    <scope>NUCLEOTIDE SEQUENCE [LARGE SCALE GENOMIC DNA]</scope>
</reference>
<keyword evidence="5 12" id="KW-0378">Hydrolase</keyword>
<evidence type="ECO:0000313" key="15">
    <source>
        <dbReference type="Proteomes" id="UP000176339"/>
    </source>
</evidence>
<dbReference type="GO" id="GO:0043139">
    <property type="term" value="F:5'-3' DNA helicase activity"/>
    <property type="evidence" value="ECO:0007669"/>
    <property type="project" value="UniProtKB-EC"/>
</dbReference>
<dbReference type="PANTHER" id="PTHR30153:SF2">
    <property type="entry name" value="REPLICATIVE DNA HELICASE"/>
    <property type="match status" value="1"/>
</dbReference>
<evidence type="ECO:0000256" key="9">
    <source>
        <dbReference type="ARBA" id="ARBA00023235"/>
    </source>
</evidence>
<feature type="domain" description="SF4 helicase" evidence="13">
    <location>
        <begin position="180"/>
        <end position="449"/>
    </location>
</feature>
<dbReference type="InterPro" id="IPR016136">
    <property type="entry name" value="DNA_helicase_N/primase_C"/>
</dbReference>
<dbReference type="CDD" id="cd00984">
    <property type="entry name" value="DnaB_C"/>
    <property type="match status" value="1"/>
</dbReference>
<dbReference type="PROSITE" id="PS51199">
    <property type="entry name" value="SF4_HELICASE"/>
    <property type="match status" value="1"/>
</dbReference>
<dbReference type="InterPro" id="IPR027417">
    <property type="entry name" value="P-loop_NTPase"/>
</dbReference>
<evidence type="ECO:0000256" key="12">
    <source>
        <dbReference type="RuleBase" id="RU362085"/>
    </source>
</evidence>
<dbReference type="PANTHER" id="PTHR30153">
    <property type="entry name" value="REPLICATIVE DNA HELICASE DNAB"/>
    <property type="match status" value="1"/>
</dbReference>
<evidence type="ECO:0000256" key="6">
    <source>
        <dbReference type="ARBA" id="ARBA00022806"/>
    </source>
</evidence>
<proteinExistence type="inferred from homology"/>
<sequence>MPSTKDLRLPPQDLEAEQSVLGSLMIDKDAIFAIADVLVPDDFYKKANAIIFEAALRLWGRREPIDSLSVGAELKKMSQLKEVGGSTYLTEVINSVPTASHVAHYAKIVKEKRILRELISASADITESAMHSDKDLEHILDAIESRVFSISQRSIAKNFVIIKDELKAAYERIEKLHHGDGNKLRGVSTGFTELDNKLSGLQKSDLIIIGARPSYGKTTLALDIARHASVRNGETVGFFSLEMSREQVIDRLIAAEAQVDLWKLRTGRLRDDMEFGMIQSAFDKFNKAPFFIDDTPSPNIVQMRSMARRLQAEHGSLGLLVVDYLQLIQPRSNFDSTVAQVTEISRGLKGLARELNVPIIAVSQLSRGVEQRDVKTPRLSDLRESGSIEQDADVVILIHPKNRDKTELSPEEQNMVDIIIAKHRNGPIGTINLYFNKEKVSFQNVDKIHQDTGEIHNF</sequence>
<comment type="caution">
    <text evidence="14">The sequence shown here is derived from an EMBL/GenBank/DDBJ whole genome shotgun (WGS) entry which is preliminary data.</text>
</comment>
<dbReference type="Gene3D" id="3.40.50.300">
    <property type="entry name" value="P-loop containing nucleotide triphosphate hydrolases"/>
    <property type="match status" value="1"/>
</dbReference>
<evidence type="ECO:0000256" key="5">
    <source>
        <dbReference type="ARBA" id="ARBA00022801"/>
    </source>
</evidence>
<dbReference type="Pfam" id="PF00772">
    <property type="entry name" value="DnaB"/>
    <property type="match status" value="1"/>
</dbReference>
<dbReference type="GO" id="GO:0016887">
    <property type="term" value="F:ATP hydrolysis activity"/>
    <property type="evidence" value="ECO:0007669"/>
    <property type="project" value="RHEA"/>
</dbReference>
<dbReference type="GO" id="GO:0003677">
    <property type="term" value="F:DNA binding"/>
    <property type="evidence" value="ECO:0007669"/>
    <property type="project" value="UniProtKB-UniRule"/>
</dbReference>
<keyword evidence="2 12" id="KW-0639">Primosome</keyword>
<dbReference type="Pfam" id="PF03796">
    <property type="entry name" value="DnaB_C"/>
    <property type="match status" value="1"/>
</dbReference>
<keyword evidence="9" id="KW-0413">Isomerase</keyword>
<dbReference type="SUPFAM" id="SSF52540">
    <property type="entry name" value="P-loop containing nucleoside triphosphate hydrolases"/>
    <property type="match status" value="1"/>
</dbReference>
<dbReference type="GO" id="GO:0006269">
    <property type="term" value="P:DNA replication, synthesis of primer"/>
    <property type="evidence" value="ECO:0007669"/>
    <property type="project" value="UniProtKB-UniRule"/>
</dbReference>
<evidence type="ECO:0000256" key="2">
    <source>
        <dbReference type="ARBA" id="ARBA00022515"/>
    </source>
</evidence>
<dbReference type="FunFam" id="1.10.860.10:FF:000001">
    <property type="entry name" value="Replicative DNA helicase"/>
    <property type="match status" value="1"/>
</dbReference>
<dbReference type="AlphaFoldDB" id="A0A1F5P225"/>
<keyword evidence="3 12" id="KW-0235">DNA replication</keyword>
<dbReference type="NCBIfam" id="TIGR00665">
    <property type="entry name" value="DnaB"/>
    <property type="match status" value="1"/>
</dbReference>
<keyword evidence="7 12" id="KW-0067">ATP-binding</keyword>
<evidence type="ECO:0000313" key="14">
    <source>
        <dbReference type="EMBL" id="OGE83977.1"/>
    </source>
</evidence>